<dbReference type="GeneID" id="80816754"/>
<feature type="DNA-binding region" description="H-T-H motif" evidence="2">
    <location>
        <begin position="40"/>
        <end position="59"/>
    </location>
</feature>
<dbReference type="RefSeq" id="WP_074834660.1">
    <property type="nucleotide sequence ID" value="NZ_CATMKJ010000006.1"/>
</dbReference>
<dbReference type="InterPro" id="IPR036271">
    <property type="entry name" value="Tet_transcr_reg_TetR-rel_C_sf"/>
</dbReference>
<dbReference type="InterPro" id="IPR041474">
    <property type="entry name" value="NicS_C"/>
</dbReference>
<dbReference type="InterPro" id="IPR050109">
    <property type="entry name" value="HTH-type_TetR-like_transc_reg"/>
</dbReference>
<dbReference type="GO" id="GO:0003677">
    <property type="term" value="F:DNA binding"/>
    <property type="evidence" value="ECO:0007669"/>
    <property type="project" value="UniProtKB-UniRule"/>
</dbReference>
<evidence type="ECO:0000313" key="4">
    <source>
        <dbReference type="EMBL" id="SEI64868.1"/>
    </source>
</evidence>
<dbReference type="EMBL" id="FNYY01000001">
    <property type="protein sequence ID" value="SEI64868.1"/>
    <property type="molecule type" value="Genomic_DNA"/>
</dbReference>
<accession>A0A975W6T8</accession>
<dbReference type="SUPFAM" id="SSF46689">
    <property type="entry name" value="Homeodomain-like"/>
    <property type="match status" value="1"/>
</dbReference>
<dbReference type="PANTHER" id="PTHR30328:SF54">
    <property type="entry name" value="HTH-TYPE TRANSCRIPTIONAL REPRESSOR SCO4008"/>
    <property type="match status" value="1"/>
</dbReference>
<keyword evidence="1 2" id="KW-0238">DNA-binding</keyword>
<reference evidence="4 5" key="1">
    <citation type="submission" date="2016-10" db="EMBL/GenBank/DDBJ databases">
        <authorList>
            <person name="Varghese N."/>
            <person name="Submissions S."/>
        </authorList>
    </citation>
    <scope>NUCLEOTIDE SEQUENCE [LARGE SCALE GENOMIC DNA]</scope>
    <source>
        <strain evidence="4 5">FF3</strain>
    </source>
</reference>
<dbReference type="Proteomes" id="UP000182932">
    <property type="component" value="Unassembled WGS sequence"/>
</dbReference>
<evidence type="ECO:0000256" key="2">
    <source>
        <dbReference type="PROSITE-ProRule" id="PRU00335"/>
    </source>
</evidence>
<keyword evidence="5" id="KW-1185">Reference proteome</keyword>
<dbReference type="Pfam" id="PF17938">
    <property type="entry name" value="TetR_C_29"/>
    <property type="match status" value="1"/>
</dbReference>
<sequence length="220" mass="24618">MAKQVTPIRKDRKRNPEVTRAAILNAALQEFSEVGHSGARVDRIAARAGVSKPMIYDYFGDKDAVYAAALREAYVQIRQGEMTLNLDTLAPEEAIRALVKFTMNHFWSNPWFIRMLNTENLMGGATIRDLDDATDIQSVLLQRVEEILRRGHDDGLFRASITPVELYIFIASVCWFPISNMHTLSVVFQAPIGEAWLKDHAEKAAGMIIGYLKSAEPAAP</sequence>
<proteinExistence type="predicted"/>
<evidence type="ECO:0000313" key="5">
    <source>
        <dbReference type="Proteomes" id="UP000182932"/>
    </source>
</evidence>
<evidence type="ECO:0000259" key="3">
    <source>
        <dbReference type="PROSITE" id="PS50977"/>
    </source>
</evidence>
<gene>
    <name evidence="4" type="ORF">SAMN04487940_101488</name>
</gene>
<name>A0A975W6T8_9RHOB</name>
<dbReference type="Gene3D" id="1.10.357.10">
    <property type="entry name" value="Tetracycline Repressor, domain 2"/>
    <property type="match status" value="1"/>
</dbReference>
<organism evidence="4 5">
    <name type="scientific">Marinovum algicola</name>
    <dbReference type="NCBI Taxonomy" id="42444"/>
    <lineage>
        <taxon>Bacteria</taxon>
        <taxon>Pseudomonadati</taxon>
        <taxon>Pseudomonadota</taxon>
        <taxon>Alphaproteobacteria</taxon>
        <taxon>Rhodobacterales</taxon>
        <taxon>Roseobacteraceae</taxon>
        <taxon>Marinovum</taxon>
    </lineage>
</organism>
<dbReference type="AlphaFoldDB" id="A0A975W6T8"/>
<dbReference type="SUPFAM" id="SSF48498">
    <property type="entry name" value="Tetracyclin repressor-like, C-terminal domain"/>
    <property type="match status" value="1"/>
</dbReference>
<dbReference type="PROSITE" id="PS50977">
    <property type="entry name" value="HTH_TETR_2"/>
    <property type="match status" value="1"/>
</dbReference>
<dbReference type="InterPro" id="IPR009057">
    <property type="entry name" value="Homeodomain-like_sf"/>
</dbReference>
<dbReference type="InterPro" id="IPR001647">
    <property type="entry name" value="HTH_TetR"/>
</dbReference>
<dbReference type="PANTHER" id="PTHR30328">
    <property type="entry name" value="TRANSCRIPTIONAL REPRESSOR"/>
    <property type="match status" value="1"/>
</dbReference>
<feature type="domain" description="HTH tetR-type" evidence="3">
    <location>
        <begin position="17"/>
        <end position="77"/>
    </location>
</feature>
<dbReference type="Pfam" id="PF00440">
    <property type="entry name" value="TetR_N"/>
    <property type="match status" value="1"/>
</dbReference>
<dbReference type="PRINTS" id="PR00455">
    <property type="entry name" value="HTHTETR"/>
</dbReference>
<protein>
    <submittedName>
        <fullName evidence="4">Transcriptional regulator, TetR family</fullName>
    </submittedName>
</protein>
<evidence type="ECO:0000256" key="1">
    <source>
        <dbReference type="ARBA" id="ARBA00023125"/>
    </source>
</evidence>
<comment type="caution">
    <text evidence="4">The sequence shown here is derived from an EMBL/GenBank/DDBJ whole genome shotgun (WGS) entry which is preliminary data.</text>
</comment>